<dbReference type="EMBL" id="WMII01000011">
    <property type="protein sequence ID" value="MTH65069.1"/>
    <property type="molecule type" value="Genomic_DNA"/>
</dbReference>
<dbReference type="RefSeq" id="WP_155044954.1">
    <property type="nucleotide sequence ID" value="NZ_WMIH01000011.1"/>
</dbReference>
<keyword evidence="3" id="KW-1185">Reference proteome</keyword>
<protein>
    <recommendedName>
        <fullName evidence="4">Peptidase</fullName>
    </recommendedName>
</protein>
<feature type="region of interest" description="Disordered" evidence="1">
    <location>
        <begin position="1"/>
        <end position="45"/>
    </location>
</feature>
<gene>
    <name evidence="2" type="ORF">GL284_12415</name>
</gene>
<evidence type="ECO:0000313" key="2">
    <source>
        <dbReference type="EMBL" id="MTH65069.1"/>
    </source>
</evidence>
<evidence type="ECO:0000256" key="1">
    <source>
        <dbReference type="SAM" id="MobiDB-lite"/>
    </source>
</evidence>
<dbReference type="AlphaFoldDB" id="A0A6L6IYT2"/>
<feature type="compositionally biased region" description="Low complexity" evidence="1">
    <location>
        <begin position="30"/>
        <end position="39"/>
    </location>
</feature>
<proteinExistence type="predicted"/>
<comment type="caution">
    <text evidence="2">The sequence shown here is derived from an EMBL/GenBank/DDBJ whole genome shotgun (WGS) entry which is preliminary data.</text>
</comment>
<sequence>MSDDPNAAPEAADAAAAPAAPEAKPDAVIETPATPAADPAKTEDATAAVEDFKLTAPEGAEAFQGDFDAFAGAMDGWLKANPNATAREALAEAANRQAAKAHESAQHMTQQMADWTQELRDDKEFGGERFDQSVATAVKGIEAVGSPELRSLLDTTGMGNHPSIVRAFQKVGQLVADAPFATGTVPASAPKGMGARMYPNMKQ</sequence>
<dbReference type="Proteomes" id="UP000478740">
    <property type="component" value="Unassembled WGS sequence"/>
</dbReference>
<evidence type="ECO:0008006" key="4">
    <source>
        <dbReference type="Google" id="ProtNLM"/>
    </source>
</evidence>
<accession>A0A6L6IYT2</accession>
<evidence type="ECO:0000313" key="3">
    <source>
        <dbReference type="Proteomes" id="UP000478740"/>
    </source>
</evidence>
<reference evidence="2 3" key="1">
    <citation type="submission" date="2019-11" db="EMBL/GenBank/DDBJ databases">
        <authorList>
            <person name="Dong K."/>
        </authorList>
    </citation>
    <scope>NUCLEOTIDE SEQUENCE [LARGE SCALE GENOMIC DNA]</scope>
    <source>
        <strain evidence="2 3">DK608</strain>
    </source>
</reference>
<name>A0A6L6IYT2_9RHOB</name>
<feature type="compositionally biased region" description="Low complexity" evidence="1">
    <location>
        <begin position="1"/>
        <end position="22"/>
    </location>
</feature>
<organism evidence="2 3">
    <name type="scientific">Paracoccus shanxieyensis</name>
    <dbReference type="NCBI Taxonomy" id="2675752"/>
    <lineage>
        <taxon>Bacteria</taxon>
        <taxon>Pseudomonadati</taxon>
        <taxon>Pseudomonadota</taxon>
        <taxon>Alphaproteobacteria</taxon>
        <taxon>Rhodobacterales</taxon>
        <taxon>Paracoccaceae</taxon>
        <taxon>Paracoccus</taxon>
    </lineage>
</organism>